<keyword evidence="2" id="KW-1185">Reference proteome</keyword>
<dbReference type="AlphaFoldDB" id="A0A1V3JTJ0"/>
<accession>A0A1V3JTJ0</accession>
<proteinExistence type="predicted"/>
<dbReference type="EMBL" id="MLHQ01000003">
    <property type="protein sequence ID" value="OOF60051.1"/>
    <property type="molecule type" value="Genomic_DNA"/>
</dbReference>
<evidence type="ECO:0000313" key="1">
    <source>
        <dbReference type="EMBL" id="OOF60051.1"/>
    </source>
</evidence>
<dbReference type="Proteomes" id="UP000188602">
    <property type="component" value="Unassembled WGS sequence"/>
</dbReference>
<protein>
    <submittedName>
        <fullName evidence="1">Uncharacterized protein</fullName>
    </submittedName>
</protein>
<dbReference type="RefSeq" id="WP_077422850.1">
    <property type="nucleotide sequence ID" value="NZ_MLHQ01000003.1"/>
</dbReference>
<sequence>MINKIVLVFFLFFSKNIYAENFCFSIDGSNRILMISPDRGYLSYYPINKRISLEFKNREIFDDGGDSNKITFSESYYEIINGKKTSGIYTLMIQSGKIDEVNYYNSSTKKKMIFNRIFGSNYQVSDISGRCY</sequence>
<evidence type="ECO:0000313" key="2">
    <source>
        <dbReference type="Proteomes" id="UP000188602"/>
    </source>
</evidence>
<dbReference type="OrthoDB" id="5681275at2"/>
<comment type="caution">
    <text evidence="1">The sequence shown here is derived from an EMBL/GenBank/DDBJ whole genome shotgun (WGS) entry which is preliminary data.</text>
</comment>
<organism evidence="1 2">
    <name type="scientific">Rodentibacter myodis</name>
    <dbReference type="NCBI Taxonomy" id="1907939"/>
    <lineage>
        <taxon>Bacteria</taxon>
        <taxon>Pseudomonadati</taxon>
        <taxon>Pseudomonadota</taxon>
        <taxon>Gammaproteobacteria</taxon>
        <taxon>Pasteurellales</taxon>
        <taxon>Pasteurellaceae</taxon>
        <taxon>Rodentibacter</taxon>
    </lineage>
</organism>
<gene>
    <name evidence="1" type="ORF">BKL49_01340</name>
</gene>
<reference evidence="1 2" key="1">
    <citation type="submission" date="2016-10" db="EMBL/GenBank/DDBJ databases">
        <title>Rodentibacter gen. nov. and new species.</title>
        <authorList>
            <person name="Christensen H."/>
        </authorList>
    </citation>
    <scope>NUCLEOTIDE SEQUENCE [LARGE SCALE GENOMIC DNA]</scope>
    <source>
        <strain evidence="1 2">Ac151</strain>
    </source>
</reference>
<name>A0A1V3JTJ0_9PAST</name>